<comment type="caution">
    <text evidence="1">The sequence shown here is derived from an EMBL/GenBank/DDBJ whole genome shotgun (WGS) entry which is preliminary data.</text>
</comment>
<reference evidence="1 2" key="1">
    <citation type="submission" date="2021-03" db="EMBL/GenBank/DDBJ databases">
        <authorList>
            <person name="So Y."/>
        </authorList>
    </citation>
    <scope>NUCLEOTIDE SEQUENCE [LARGE SCALE GENOMIC DNA]</scope>
    <source>
        <strain evidence="1 2">SSH11</strain>
    </source>
</reference>
<evidence type="ECO:0000313" key="1">
    <source>
        <dbReference type="EMBL" id="MBP0444936.1"/>
    </source>
</evidence>
<gene>
    <name evidence="1" type="ORF">J8J14_09080</name>
</gene>
<proteinExistence type="predicted"/>
<sequence length="82" mass="9199">MTMISKEWDRHLAGEPGILQESARAALRGVKDGLRGAARWVVSRYRQSEEQRLLAMLDDHMRSDIGLPARVDLAALPPFRAS</sequence>
<accession>A0ABS4AD46</accession>
<evidence type="ECO:0008006" key="3">
    <source>
        <dbReference type="Google" id="ProtNLM"/>
    </source>
</evidence>
<organism evidence="1 2">
    <name type="scientific">Pararoseomonas baculiformis</name>
    <dbReference type="NCBI Taxonomy" id="2820812"/>
    <lineage>
        <taxon>Bacteria</taxon>
        <taxon>Pseudomonadati</taxon>
        <taxon>Pseudomonadota</taxon>
        <taxon>Alphaproteobacteria</taxon>
        <taxon>Acetobacterales</taxon>
        <taxon>Acetobacteraceae</taxon>
        <taxon>Pararoseomonas</taxon>
    </lineage>
</organism>
<dbReference type="EMBL" id="JAGIZB010000007">
    <property type="protein sequence ID" value="MBP0444936.1"/>
    <property type="molecule type" value="Genomic_DNA"/>
</dbReference>
<dbReference type="RefSeq" id="WP_209379189.1">
    <property type="nucleotide sequence ID" value="NZ_JAGIZB010000007.1"/>
</dbReference>
<protein>
    <recommendedName>
        <fullName evidence="3">DUF1127 domain-containing protein</fullName>
    </recommendedName>
</protein>
<keyword evidence="2" id="KW-1185">Reference proteome</keyword>
<dbReference type="Proteomes" id="UP000681594">
    <property type="component" value="Unassembled WGS sequence"/>
</dbReference>
<evidence type="ECO:0000313" key="2">
    <source>
        <dbReference type="Proteomes" id="UP000681594"/>
    </source>
</evidence>
<name>A0ABS4AD46_9PROT</name>